<dbReference type="GO" id="GO:0000978">
    <property type="term" value="F:RNA polymerase II cis-regulatory region sequence-specific DNA binding"/>
    <property type="evidence" value="ECO:0007669"/>
    <property type="project" value="TreeGrafter"/>
</dbReference>
<evidence type="ECO:0000256" key="2">
    <source>
        <dbReference type="ARBA" id="ARBA00022723"/>
    </source>
</evidence>
<proteinExistence type="predicted"/>
<organism evidence="10 11">
    <name type="scientific">Argiope bruennichi</name>
    <name type="common">Wasp spider</name>
    <name type="synonym">Aranea bruennichi</name>
    <dbReference type="NCBI Taxonomy" id="94029"/>
    <lineage>
        <taxon>Eukaryota</taxon>
        <taxon>Metazoa</taxon>
        <taxon>Ecdysozoa</taxon>
        <taxon>Arthropoda</taxon>
        <taxon>Chelicerata</taxon>
        <taxon>Arachnida</taxon>
        <taxon>Araneae</taxon>
        <taxon>Araneomorphae</taxon>
        <taxon>Entelegynae</taxon>
        <taxon>Araneoidea</taxon>
        <taxon>Araneidae</taxon>
        <taxon>Argiope</taxon>
    </lineage>
</organism>
<gene>
    <name evidence="10" type="ORF">HNY73_009723</name>
</gene>
<dbReference type="PANTHER" id="PTHR23235:SF120">
    <property type="entry name" value="KRUPPEL-LIKE FACTOR 15"/>
    <property type="match status" value="1"/>
</dbReference>
<dbReference type="GO" id="GO:0000981">
    <property type="term" value="F:DNA-binding transcription factor activity, RNA polymerase II-specific"/>
    <property type="evidence" value="ECO:0007669"/>
    <property type="project" value="TreeGrafter"/>
</dbReference>
<evidence type="ECO:0000313" key="10">
    <source>
        <dbReference type="EMBL" id="KAF8788192.1"/>
    </source>
</evidence>
<dbReference type="SMART" id="SM00355">
    <property type="entry name" value="ZnF_C2H2"/>
    <property type="match status" value="4"/>
</dbReference>
<evidence type="ECO:0000256" key="8">
    <source>
        <dbReference type="SAM" id="MobiDB-lite"/>
    </source>
</evidence>
<keyword evidence="11" id="KW-1185">Reference proteome</keyword>
<comment type="caution">
    <text evidence="10">The sequence shown here is derived from an EMBL/GenBank/DDBJ whole genome shotgun (WGS) entry which is preliminary data.</text>
</comment>
<accession>A0A8T0FCZ3</accession>
<keyword evidence="5" id="KW-0862">Zinc</keyword>
<dbReference type="PANTHER" id="PTHR23235">
    <property type="entry name" value="KRUEPPEL-LIKE TRANSCRIPTION FACTOR"/>
    <property type="match status" value="1"/>
</dbReference>
<feature type="domain" description="C2H2-type" evidence="9">
    <location>
        <begin position="345"/>
        <end position="372"/>
    </location>
</feature>
<evidence type="ECO:0000313" key="11">
    <source>
        <dbReference type="Proteomes" id="UP000807504"/>
    </source>
</evidence>
<dbReference type="InterPro" id="IPR013087">
    <property type="entry name" value="Znf_C2H2_type"/>
</dbReference>
<feature type="region of interest" description="Disordered" evidence="8">
    <location>
        <begin position="53"/>
        <end position="106"/>
    </location>
</feature>
<keyword evidence="6" id="KW-0539">Nucleus</keyword>
<keyword evidence="4 7" id="KW-0863">Zinc-finger</keyword>
<evidence type="ECO:0000256" key="5">
    <source>
        <dbReference type="ARBA" id="ARBA00022833"/>
    </source>
</evidence>
<evidence type="ECO:0000259" key="9">
    <source>
        <dbReference type="PROSITE" id="PS50157"/>
    </source>
</evidence>
<evidence type="ECO:0000256" key="4">
    <source>
        <dbReference type="ARBA" id="ARBA00022771"/>
    </source>
</evidence>
<dbReference type="PROSITE" id="PS00028">
    <property type="entry name" value="ZINC_FINGER_C2H2_1"/>
    <property type="match status" value="3"/>
</dbReference>
<keyword evidence="2" id="KW-0479">Metal-binding</keyword>
<feature type="compositionally biased region" description="Basic and acidic residues" evidence="8">
    <location>
        <begin position="72"/>
        <end position="84"/>
    </location>
</feature>
<dbReference type="AlphaFoldDB" id="A0A8T0FCZ3"/>
<feature type="domain" description="C2H2-type" evidence="9">
    <location>
        <begin position="317"/>
        <end position="344"/>
    </location>
</feature>
<dbReference type="SUPFAM" id="SSF57667">
    <property type="entry name" value="beta-beta-alpha zinc fingers"/>
    <property type="match status" value="3"/>
</dbReference>
<feature type="domain" description="C2H2-type" evidence="9">
    <location>
        <begin position="401"/>
        <end position="425"/>
    </location>
</feature>
<feature type="domain" description="C2H2-type" evidence="9">
    <location>
        <begin position="373"/>
        <end position="400"/>
    </location>
</feature>
<evidence type="ECO:0000256" key="7">
    <source>
        <dbReference type="PROSITE-ProRule" id="PRU00042"/>
    </source>
</evidence>
<dbReference type="Pfam" id="PF00096">
    <property type="entry name" value="zf-C2H2"/>
    <property type="match status" value="3"/>
</dbReference>
<dbReference type="PROSITE" id="PS50157">
    <property type="entry name" value="ZINC_FINGER_C2H2_2"/>
    <property type="match status" value="4"/>
</dbReference>
<reference evidence="10" key="2">
    <citation type="submission" date="2020-06" db="EMBL/GenBank/DDBJ databases">
        <authorList>
            <person name="Sheffer M."/>
        </authorList>
    </citation>
    <scope>NUCLEOTIDE SEQUENCE</scope>
</reference>
<reference evidence="10" key="1">
    <citation type="journal article" date="2020" name="bioRxiv">
        <title>Chromosome-level reference genome of the European wasp spider Argiope bruennichi: a resource for studies on range expansion and evolutionary adaptation.</title>
        <authorList>
            <person name="Sheffer M.M."/>
            <person name="Hoppe A."/>
            <person name="Krehenwinkel H."/>
            <person name="Uhl G."/>
            <person name="Kuss A.W."/>
            <person name="Jensen L."/>
            <person name="Jensen C."/>
            <person name="Gillespie R.G."/>
            <person name="Hoff K.J."/>
            <person name="Prost S."/>
        </authorList>
    </citation>
    <scope>NUCLEOTIDE SEQUENCE</scope>
</reference>
<evidence type="ECO:0000256" key="3">
    <source>
        <dbReference type="ARBA" id="ARBA00022737"/>
    </source>
</evidence>
<keyword evidence="3" id="KW-0677">Repeat</keyword>
<dbReference type="EMBL" id="JABXBU010000015">
    <property type="protein sequence ID" value="KAF8788192.1"/>
    <property type="molecule type" value="Genomic_DNA"/>
</dbReference>
<dbReference type="GO" id="GO:0005634">
    <property type="term" value="C:nucleus"/>
    <property type="evidence" value="ECO:0007669"/>
    <property type="project" value="UniProtKB-SubCell"/>
</dbReference>
<dbReference type="FunFam" id="3.30.160.60:FF:000218">
    <property type="entry name" value="Zinc finger protein 10"/>
    <property type="match status" value="1"/>
</dbReference>
<dbReference type="FunFam" id="3.30.160.60:FF:000295">
    <property type="entry name" value="zinc finger protein 19"/>
    <property type="match status" value="1"/>
</dbReference>
<name>A0A8T0FCZ3_ARGBR</name>
<comment type="subcellular location">
    <subcellularLocation>
        <location evidence="1">Nucleus</location>
    </subcellularLocation>
</comment>
<protein>
    <submittedName>
        <fullName evidence="10">Zinc finger protein 717 like protein</fullName>
    </submittedName>
</protein>
<sequence length="425" mass="49133">MTHRENHPCFIHNKFESTYLPQLPVESDENFHEVKDKPTKNSNDISRCLRRDARQNESKKSKFLNLHPLQNNEKDKELSSKENRSNTFPENSSNQQPRNSSDNSYFYPISNAQVIDVQTHENATCITSSESVESSYTPENDHRETDEKILIVSGSGSVDIQKQQVSDLFHKTADEESKAFLENSKWKALNNDKNNFTDSLEYVIRQDRSHDNNISGRTNLILQLDLPPGSTELDNGIILMSGNVMDEHISLETNSKPHSENDKRFINVEEPFSKKEDDNAVAGFSGFCSCKKKFPKTYRRKDTLKTNYQTHTGNKLLECDMCEKDFSRKSHLDRHYRTHTGEKPYVCNICGKECSQKSNLITHHQTHLGDKPFMWDICNKSFAHKGYLNIHFRTHTGVKPYKCPACEMSFINSSNCKKHYRNKHE</sequence>
<dbReference type="GO" id="GO:0008270">
    <property type="term" value="F:zinc ion binding"/>
    <property type="evidence" value="ECO:0007669"/>
    <property type="project" value="UniProtKB-KW"/>
</dbReference>
<evidence type="ECO:0000256" key="1">
    <source>
        <dbReference type="ARBA" id="ARBA00004123"/>
    </source>
</evidence>
<dbReference type="FunFam" id="3.30.160.60:FF:000630">
    <property type="entry name" value="Zinc finger protein 180"/>
    <property type="match status" value="1"/>
</dbReference>
<dbReference type="Proteomes" id="UP000807504">
    <property type="component" value="Unassembled WGS sequence"/>
</dbReference>
<dbReference type="Gene3D" id="3.30.160.60">
    <property type="entry name" value="Classic Zinc Finger"/>
    <property type="match status" value="4"/>
</dbReference>
<dbReference type="InterPro" id="IPR036236">
    <property type="entry name" value="Znf_C2H2_sf"/>
</dbReference>
<evidence type="ECO:0000256" key="6">
    <source>
        <dbReference type="ARBA" id="ARBA00023242"/>
    </source>
</evidence>
<dbReference type="FunFam" id="3.30.160.60:FF:001498">
    <property type="entry name" value="Zinc finger protein 404"/>
    <property type="match status" value="1"/>
</dbReference>
<feature type="compositionally biased region" description="Polar residues" evidence="8">
    <location>
        <begin position="85"/>
        <end position="104"/>
    </location>
</feature>